<keyword evidence="3" id="KW-1185">Reference proteome</keyword>
<proteinExistence type="predicted"/>
<feature type="compositionally biased region" description="Basic and acidic residues" evidence="1">
    <location>
        <begin position="33"/>
        <end position="48"/>
    </location>
</feature>
<dbReference type="GeneID" id="94430560"/>
<accession>A0A2C6KRF9</accession>
<dbReference type="AlphaFoldDB" id="A0A2C6KRF9"/>
<feature type="non-terminal residue" evidence="2">
    <location>
        <position position="79"/>
    </location>
</feature>
<gene>
    <name evidence="2" type="ORF">CSUI_007199</name>
</gene>
<evidence type="ECO:0000313" key="3">
    <source>
        <dbReference type="Proteomes" id="UP000221165"/>
    </source>
</evidence>
<feature type="region of interest" description="Disordered" evidence="1">
    <location>
        <begin position="21"/>
        <end position="54"/>
    </location>
</feature>
<sequence length="79" mass="9552">MQRKEEKGCFVSLSFQSQMLSNYDPKERKKRREREMSHLHYHSGKEREEEKEEEEGVSFVLSLLISRCVDDDDRESRNK</sequence>
<evidence type="ECO:0000256" key="1">
    <source>
        <dbReference type="SAM" id="MobiDB-lite"/>
    </source>
</evidence>
<comment type="caution">
    <text evidence="2">The sequence shown here is derived from an EMBL/GenBank/DDBJ whole genome shotgun (WGS) entry which is preliminary data.</text>
</comment>
<reference evidence="2 3" key="1">
    <citation type="journal article" date="2017" name="Int. J. Parasitol.">
        <title>The genome of the protozoan parasite Cystoisospora suis and a reverse vaccinology approach to identify vaccine candidates.</title>
        <authorList>
            <person name="Palmieri N."/>
            <person name="Shrestha A."/>
            <person name="Ruttkowski B."/>
            <person name="Beck T."/>
            <person name="Vogl C."/>
            <person name="Tomley F."/>
            <person name="Blake D.P."/>
            <person name="Joachim A."/>
        </authorList>
    </citation>
    <scope>NUCLEOTIDE SEQUENCE [LARGE SCALE GENOMIC DNA]</scope>
    <source>
        <strain evidence="2 3">Wien I</strain>
    </source>
</reference>
<protein>
    <submittedName>
        <fullName evidence="2">Uncharacterized protein</fullName>
    </submittedName>
</protein>
<dbReference type="VEuPathDB" id="ToxoDB:CSUI_007199"/>
<dbReference type="Proteomes" id="UP000221165">
    <property type="component" value="Unassembled WGS sequence"/>
</dbReference>
<evidence type="ECO:0000313" key="2">
    <source>
        <dbReference type="EMBL" id="PHJ18974.1"/>
    </source>
</evidence>
<dbReference type="RefSeq" id="XP_067920676.1">
    <property type="nucleotide sequence ID" value="XM_068067349.1"/>
</dbReference>
<dbReference type="EMBL" id="MIGC01003740">
    <property type="protein sequence ID" value="PHJ18974.1"/>
    <property type="molecule type" value="Genomic_DNA"/>
</dbReference>
<name>A0A2C6KRF9_9APIC</name>
<organism evidence="2 3">
    <name type="scientific">Cystoisospora suis</name>
    <dbReference type="NCBI Taxonomy" id="483139"/>
    <lineage>
        <taxon>Eukaryota</taxon>
        <taxon>Sar</taxon>
        <taxon>Alveolata</taxon>
        <taxon>Apicomplexa</taxon>
        <taxon>Conoidasida</taxon>
        <taxon>Coccidia</taxon>
        <taxon>Eucoccidiorida</taxon>
        <taxon>Eimeriorina</taxon>
        <taxon>Sarcocystidae</taxon>
        <taxon>Cystoisospora</taxon>
    </lineage>
</organism>